<evidence type="ECO:0000313" key="2">
    <source>
        <dbReference type="EMBL" id="MBX6982934.1"/>
    </source>
</evidence>
<feature type="non-terminal residue" evidence="2">
    <location>
        <position position="122"/>
    </location>
</feature>
<organism evidence="2 3">
    <name type="scientific">Providencia rettgeri</name>
    <dbReference type="NCBI Taxonomy" id="587"/>
    <lineage>
        <taxon>Bacteria</taxon>
        <taxon>Pseudomonadati</taxon>
        <taxon>Pseudomonadota</taxon>
        <taxon>Gammaproteobacteria</taxon>
        <taxon>Enterobacterales</taxon>
        <taxon>Morganellaceae</taxon>
        <taxon>Providencia</taxon>
    </lineage>
</organism>
<dbReference type="AlphaFoldDB" id="A0AAP2K1V7"/>
<dbReference type="Pfam" id="PF04448">
    <property type="entry name" value="DUF551"/>
    <property type="match status" value="1"/>
</dbReference>
<protein>
    <submittedName>
        <fullName evidence="2">DUF551 domain-containing protein</fullName>
    </submittedName>
</protein>
<feature type="domain" description="DUF551" evidence="1">
    <location>
        <begin position="65"/>
        <end position="121"/>
    </location>
</feature>
<evidence type="ECO:0000313" key="3">
    <source>
        <dbReference type="Proteomes" id="UP000824410"/>
    </source>
</evidence>
<evidence type="ECO:0000259" key="1">
    <source>
        <dbReference type="Pfam" id="PF04448"/>
    </source>
</evidence>
<dbReference type="EMBL" id="SHDO01000043">
    <property type="protein sequence ID" value="MBX6982934.1"/>
    <property type="molecule type" value="Genomic_DNA"/>
</dbReference>
<dbReference type="Proteomes" id="UP000824410">
    <property type="component" value="Unassembled WGS sequence"/>
</dbReference>
<dbReference type="InterPro" id="IPR007539">
    <property type="entry name" value="DUF551"/>
</dbReference>
<comment type="caution">
    <text evidence="2">The sequence shown here is derived from an EMBL/GenBank/DDBJ whole genome shotgun (WGS) entry which is preliminary data.</text>
</comment>
<sequence>MQGTNPTEFEKWCADEMGHTVEYMVMQRNKNILGGTVYKNEEIDKRYRAWRASWRERAKAFINGQWVKCSDKMPETDVRVMAVWNGMPTILCLFSRTGLWDDGDFYSCIPLEDVTHWMPLPP</sequence>
<gene>
    <name evidence="2" type="ORF">EX242_22090</name>
</gene>
<dbReference type="RefSeq" id="WP_165568304.1">
    <property type="nucleotide sequence ID" value="NZ_SHDG01000050.1"/>
</dbReference>
<proteinExistence type="predicted"/>
<reference evidence="2" key="1">
    <citation type="submission" date="2019-02" db="EMBL/GenBank/DDBJ databases">
        <title>Genomic characterization of isolates from hospital effluents in KZN, South Africa.</title>
        <authorList>
            <person name="Ntshobeni N."/>
            <person name="Allam M."/>
            <person name="Ismail A."/>
            <person name="Amoako D."/>
            <person name="Essack S."/>
            <person name="Chenia H."/>
        </authorList>
    </citation>
    <scope>NUCLEOTIDE SEQUENCE</scope>
    <source>
        <strain evidence="2">AFE97_S1</strain>
    </source>
</reference>
<name>A0AAP2K1V7_PRORE</name>
<accession>A0AAP2K1V7</accession>